<evidence type="ECO:0000313" key="2">
    <source>
        <dbReference type="EMBL" id="MFB0835358.1"/>
    </source>
</evidence>
<name>A0ABV4UT71_9MICC</name>
<feature type="region of interest" description="Disordered" evidence="1">
    <location>
        <begin position="65"/>
        <end position="86"/>
    </location>
</feature>
<evidence type="ECO:0000313" key="3">
    <source>
        <dbReference type="Proteomes" id="UP001575652"/>
    </source>
</evidence>
<dbReference type="InterPro" id="IPR009384">
    <property type="entry name" value="SwrD-like"/>
</dbReference>
<keyword evidence="2" id="KW-0969">Cilium</keyword>
<keyword evidence="2" id="KW-0966">Cell projection</keyword>
<sequence>MIVVTRLNNSRFAINPDLVERIQENPDTVLVMVNGAKYVVVESLDEVVGLIAAFRARVVALARGTDPVAPPNGPSDGTLQLRPRTH</sequence>
<reference evidence="2 3" key="1">
    <citation type="submission" date="2024-09" db="EMBL/GenBank/DDBJ databases">
        <authorList>
            <person name="Salinas-Garcia M.A."/>
            <person name="Prieme A."/>
        </authorList>
    </citation>
    <scope>NUCLEOTIDE SEQUENCE [LARGE SCALE GENOMIC DNA]</scope>
    <source>
        <strain evidence="2 3">DSM 21081</strain>
    </source>
</reference>
<organism evidence="2 3">
    <name type="scientific">Arthrobacter halodurans</name>
    <dbReference type="NCBI Taxonomy" id="516699"/>
    <lineage>
        <taxon>Bacteria</taxon>
        <taxon>Bacillati</taxon>
        <taxon>Actinomycetota</taxon>
        <taxon>Actinomycetes</taxon>
        <taxon>Micrococcales</taxon>
        <taxon>Micrococcaceae</taxon>
        <taxon>Arthrobacter</taxon>
    </lineage>
</organism>
<gene>
    <name evidence="2" type="ORF">ACETWP_12235</name>
</gene>
<keyword evidence="3" id="KW-1185">Reference proteome</keyword>
<dbReference type="PANTHER" id="PTHR39185">
    <property type="entry name" value="SWARMING MOTILITY PROTEIN SWRD"/>
    <property type="match status" value="1"/>
</dbReference>
<dbReference type="Pfam" id="PF06289">
    <property type="entry name" value="FlbD"/>
    <property type="match status" value="1"/>
</dbReference>
<proteinExistence type="predicted"/>
<dbReference type="Proteomes" id="UP001575652">
    <property type="component" value="Unassembled WGS sequence"/>
</dbReference>
<dbReference type="PANTHER" id="PTHR39185:SF1">
    <property type="entry name" value="SWARMING MOTILITY PROTEIN SWRD"/>
    <property type="match status" value="1"/>
</dbReference>
<keyword evidence="2" id="KW-0282">Flagellum</keyword>
<dbReference type="EMBL" id="JBHDLJ010000010">
    <property type="protein sequence ID" value="MFB0835358.1"/>
    <property type="molecule type" value="Genomic_DNA"/>
</dbReference>
<comment type="caution">
    <text evidence="2">The sequence shown here is derived from an EMBL/GenBank/DDBJ whole genome shotgun (WGS) entry which is preliminary data.</text>
</comment>
<accession>A0ABV4UT71</accession>
<evidence type="ECO:0000256" key="1">
    <source>
        <dbReference type="SAM" id="MobiDB-lite"/>
    </source>
</evidence>
<protein>
    <submittedName>
        <fullName evidence="2">Flagellar FlbD family protein</fullName>
    </submittedName>
</protein>
<dbReference type="RefSeq" id="WP_373972534.1">
    <property type="nucleotide sequence ID" value="NZ_JBHDLJ010000010.1"/>
</dbReference>